<comment type="caution">
    <text evidence="1">The sequence shown here is derived from an EMBL/GenBank/DDBJ whole genome shotgun (WGS) entry which is preliminary data.</text>
</comment>
<accession>A0A9X0MKE1</accession>
<dbReference type="EMBL" id="LOMO01000001">
    <property type="protein sequence ID" value="KXY51338.1"/>
    <property type="molecule type" value="Genomic_DNA"/>
</dbReference>
<dbReference type="AlphaFoldDB" id="A0A9X0MKE1"/>
<name>A0A9X0MKE1_BACCE</name>
<reference evidence="1 2" key="1">
    <citation type="submission" date="2015-12" db="EMBL/GenBank/DDBJ databases">
        <title>Bacillus cereus Group isolate.</title>
        <authorList>
            <person name="Kovac J."/>
        </authorList>
    </citation>
    <scope>NUCLEOTIDE SEQUENCE [LARGE SCALE GENOMIC DNA]</scope>
    <source>
        <strain evidence="1 2">FSL K6-0073</strain>
    </source>
</reference>
<evidence type="ECO:0000313" key="1">
    <source>
        <dbReference type="EMBL" id="KXY51338.1"/>
    </source>
</evidence>
<protein>
    <submittedName>
        <fullName evidence="1">Uncharacterized protein</fullName>
    </submittedName>
</protein>
<sequence length="183" mass="21204">MTRVVNCKRCRNHKIGFGEGFSDIKSVCKKEQRDFSNIPDDKYEEEIEKQIDCKEFKSKFIEYPLEISGIDTPKEKGIRTKTYNGKCGQLVKVRPCNEKYEGKTYLGIFLGDADIGLFVSHNSKSKELSIIRHYNPAIFVPELKEIIYGAGSWWGKINSEEELKEITDADINDVWYVKMLQNF</sequence>
<dbReference type="RefSeq" id="WP_061662673.1">
    <property type="nucleotide sequence ID" value="NZ_LOMO01000001.1"/>
</dbReference>
<evidence type="ECO:0000313" key="2">
    <source>
        <dbReference type="Proteomes" id="UP000075476"/>
    </source>
</evidence>
<gene>
    <name evidence="1" type="ORF">AT268_33195</name>
</gene>
<dbReference type="Proteomes" id="UP000075476">
    <property type="component" value="Unassembled WGS sequence"/>
</dbReference>
<proteinExistence type="predicted"/>
<organism evidence="1 2">
    <name type="scientific">Bacillus cereus</name>
    <dbReference type="NCBI Taxonomy" id="1396"/>
    <lineage>
        <taxon>Bacteria</taxon>
        <taxon>Bacillati</taxon>
        <taxon>Bacillota</taxon>
        <taxon>Bacilli</taxon>
        <taxon>Bacillales</taxon>
        <taxon>Bacillaceae</taxon>
        <taxon>Bacillus</taxon>
        <taxon>Bacillus cereus group</taxon>
    </lineage>
</organism>